<dbReference type="RefSeq" id="WP_107835404.1">
    <property type="nucleotide sequence ID" value="NZ_JAELWN010000005.1"/>
</dbReference>
<gene>
    <name evidence="2" type="ORF">C1O12_24690</name>
</gene>
<keyword evidence="1" id="KW-0812">Transmembrane</keyword>
<keyword evidence="1" id="KW-1133">Transmembrane helix</keyword>
<evidence type="ECO:0000256" key="1">
    <source>
        <dbReference type="SAM" id="Phobius"/>
    </source>
</evidence>
<proteinExistence type="predicted"/>
<accession>A0A855VKJ1</accession>
<feature type="transmembrane region" description="Helical" evidence="1">
    <location>
        <begin position="36"/>
        <end position="52"/>
    </location>
</feature>
<protein>
    <submittedName>
        <fullName evidence="2">Uncharacterized protein</fullName>
    </submittedName>
</protein>
<sequence>MKSFIREAKRKDNALTQIREDLDDWSAGRSTPVQRFFVTAWVFMILTGSGLFLHYWPVWGWIFLAVWFVLSNLLLRKLIPRKTESWEAVFDDTLSSYKPVNQAAWGKLKLQVEREGLTLTAVRSWFQEEAMSVWPEERTAI</sequence>
<organism evidence="2 3">
    <name type="scientific">Enterobacter hormaechei</name>
    <dbReference type="NCBI Taxonomy" id="158836"/>
    <lineage>
        <taxon>Bacteria</taxon>
        <taxon>Pseudomonadati</taxon>
        <taxon>Pseudomonadota</taxon>
        <taxon>Gammaproteobacteria</taxon>
        <taxon>Enterobacterales</taxon>
        <taxon>Enterobacteriaceae</taxon>
        <taxon>Enterobacter</taxon>
        <taxon>Enterobacter cloacae complex</taxon>
    </lineage>
</organism>
<evidence type="ECO:0000313" key="3">
    <source>
        <dbReference type="Proteomes" id="UP000244004"/>
    </source>
</evidence>
<dbReference type="Proteomes" id="UP000244004">
    <property type="component" value="Unassembled WGS sequence"/>
</dbReference>
<name>A0A855VKJ1_9ENTR</name>
<comment type="caution">
    <text evidence="2">The sequence shown here is derived from an EMBL/GenBank/DDBJ whole genome shotgun (WGS) entry which is preliminary data.</text>
</comment>
<keyword evidence="1" id="KW-0472">Membrane</keyword>
<feature type="transmembrane region" description="Helical" evidence="1">
    <location>
        <begin position="58"/>
        <end position="75"/>
    </location>
</feature>
<dbReference type="AlphaFoldDB" id="A0A855VKJ1"/>
<evidence type="ECO:0000313" key="2">
    <source>
        <dbReference type="EMBL" id="PTX80858.1"/>
    </source>
</evidence>
<reference evidence="2 3" key="1">
    <citation type="submission" date="2018-01" db="EMBL/GenBank/DDBJ databases">
        <title>Geographic spread and resistance mechanisms of dominant carbapenem-resistant Enterobacter cloacae complex clones ST171 and ST78.</title>
        <authorList>
            <person name="Gomez-Simmonds A."/>
            <person name="Annavajhala M.K."/>
            <person name="Wang Z."/>
            <person name="Macesic N."/>
            <person name="Hu Y."/>
            <person name="Giddins M.J."/>
            <person name="O'Malley A."/>
            <person name="Toussaint N.C."/>
            <person name="Whittier S."/>
            <person name="Torres V.J."/>
            <person name="Uhlemann A.-C."/>
        </authorList>
    </citation>
    <scope>NUCLEOTIDE SEQUENCE [LARGE SCALE GENOMIC DNA]</scope>
    <source>
        <strain evidence="2 3">78</strain>
    </source>
</reference>
<dbReference type="EMBL" id="PNXT01000004">
    <property type="protein sequence ID" value="PTX80858.1"/>
    <property type="molecule type" value="Genomic_DNA"/>
</dbReference>